<dbReference type="PANTHER" id="PTHR11707">
    <property type="entry name" value="L-ASPARAGINASE"/>
    <property type="match status" value="1"/>
</dbReference>
<evidence type="ECO:0000256" key="3">
    <source>
        <dbReference type="ARBA" id="ARBA00030414"/>
    </source>
</evidence>
<keyword evidence="2 12" id="KW-0378">Hydrolase</keyword>
<dbReference type="PIRSF" id="PIRSF500176">
    <property type="entry name" value="L_ASNase"/>
    <property type="match status" value="1"/>
</dbReference>
<dbReference type="InterPro" id="IPR040919">
    <property type="entry name" value="Asparaginase_C"/>
</dbReference>
<evidence type="ECO:0000256" key="1">
    <source>
        <dbReference type="ARBA" id="ARBA00010518"/>
    </source>
</evidence>
<dbReference type="NCBIfam" id="TIGR00520">
    <property type="entry name" value="asnASE_II"/>
    <property type="match status" value="1"/>
</dbReference>
<dbReference type="InterPro" id="IPR027474">
    <property type="entry name" value="L-asparaginase_N"/>
</dbReference>
<protein>
    <recommendedName>
        <fullName evidence="4">Probable L-asparaginase</fullName>
    </recommendedName>
    <alternativeName>
        <fullName evidence="3">L-asparagine amidohydrolase</fullName>
    </alternativeName>
</protein>
<feature type="active site" description="O-isoaspartyl threonine intermediate" evidence="5">
    <location>
        <position position="29"/>
    </location>
</feature>
<feature type="domain" description="Asparaginase/glutaminase C-terminal" evidence="11">
    <location>
        <begin position="232"/>
        <end position="342"/>
    </location>
</feature>
<dbReference type="InterPro" id="IPR006034">
    <property type="entry name" value="Asparaginase/glutaminase-like"/>
</dbReference>
<dbReference type="Gene3D" id="3.40.50.1170">
    <property type="entry name" value="L-asparaginase, N-terminal domain"/>
    <property type="match status" value="1"/>
</dbReference>
<gene>
    <name evidence="12" type="ordered locus">HBZC1_05200</name>
</gene>
<dbReference type="InterPro" id="IPR020827">
    <property type="entry name" value="Asparaginase/glutaminase_AS1"/>
</dbReference>
<evidence type="ECO:0000256" key="9">
    <source>
        <dbReference type="RuleBase" id="RU004456"/>
    </source>
</evidence>
<dbReference type="RefSeq" id="WP_013889988.1">
    <property type="nucleotide sequence ID" value="NC_015674.1"/>
</dbReference>
<dbReference type="SMART" id="SM00870">
    <property type="entry name" value="Asparaginase"/>
    <property type="match status" value="1"/>
</dbReference>
<dbReference type="InterPro" id="IPR027475">
    <property type="entry name" value="Asparaginase/glutaminase_AS2"/>
</dbReference>
<dbReference type="AlphaFoldDB" id="F8KRV9"/>
<dbReference type="GO" id="GO:0006528">
    <property type="term" value="P:asparagine metabolic process"/>
    <property type="evidence" value="ECO:0007669"/>
    <property type="project" value="InterPro"/>
</dbReference>
<evidence type="ECO:0000313" key="13">
    <source>
        <dbReference type="Proteomes" id="UP000008387"/>
    </source>
</evidence>
<dbReference type="PROSITE" id="PS00144">
    <property type="entry name" value="ASN_GLN_ASE_1"/>
    <property type="match status" value="1"/>
</dbReference>
<name>F8KRV9_HELBC</name>
<feature type="binding site" evidence="6">
    <location>
        <position position="75"/>
    </location>
    <ligand>
        <name>substrate</name>
    </ligand>
</feature>
<dbReference type="PRINTS" id="PR00139">
    <property type="entry name" value="ASNGLNASE"/>
</dbReference>
<comment type="similarity">
    <text evidence="1 9">Belongs to the asparaginase 1 family.</text>
</comment>
<dbReference type="InterPro" id="IPR027473">
    <property type="entry name" value="L-asparaginase_C"/>
</dbReference>
<dbReference type="SUPFAM" id="SSF53774">
    <property type="entry name" value="Glutaminase/Asparaginase"/>
    <property type="match status" value="1"/>
</dbReference>
<evidence type="ECO:0000256" key="4">
    <source>
        <dbReference type="ARBA" id="ARBA00073593"/>
    </source>
</evidence>
<dbReference type="PIRSF" id="PIRSF001220">
    <property type="entry name" value="L-ASNase_gatD"/>
    <property type="match status" value="1"/>
</dbReference>
<dbReference type="PANTHER" id="PTHR11707:SF28">
    <property type="entry name" value="60 KDA LYSOPHOSPHOLIPASE"/>
    <property type="match status" value="1"/>
</dbReference>
<evidence type="ECO:0000259" key="10">
    <source>
        <dbReference type="Pfam" id="PF00710"/>
    </source>
</evidence>
<dbReference type="HOGENOM" id="CLU_019134_1_2_7"/>
<proteinExistence type="inferred from homology"/>
<dbReference type="GO" id="GO:0004067">
    <property type="term" value="F:asparaginase activity"/>
    <property type="evidence" value="ECO:0007669"/>
    <property type="project" value="UniProtKB-UniRule"/>
</dbReference>
<keyword evidence="13" id="KW-1185">Reference proteome</keyword>
<dbReference type="eggNOG" id="COG0252">
    <property type="taxonomic scope" value="Bacteria"/>
</dbReference>
<dbReference type="KEGG" id="hbi:HBZC1_05200"/>
<dbReference type="InterPro" id="IPR004550">
    <property type="entry name" value="AsnASE_II"/>
</dbReference>
<dbReference type="EMBL" id="FR871757">
    <property type="protein sequence ID" value="CCB79506.1"/>
    <property type="molecule type" value="Genomic_DNA"/>
</dbReference>
<dbReference type="Gene3D" id="3.40.50.40">
    <property type="match status" value="1"/>
</dbReference>
<dbReference type="FunFam" id="3.40.50.1170:FF:000001">
    <property type="entry name" value="L-asparaginase 2"/>
    <property type="match status" value="1"/>
</dbReference>
<evidence type="ECO:0000256" key="6">
    <source>
        <dbReference type="PIRSR" id="PIRSR001220-2"/>
    </source>
</evidence>
<feature type="active site" evidence="7">
    <location>
        <position position="29"/>
    </location>
</feature>
<dbReference type="PROSITE" id="PS51732">
    <property type="entry name" value="ASN_GLN_ASE_3"/>
    <property type="match status" value="1"/>
</dbReference>
<dbReference type="PROSITE" id="PS00917">
    <property type="entry name" value="ASN_GLN_ASE_2"/>
    <property type="match status" value="1"/>
</dbReference>
<dbReference type="InterPro" id="IPR037152">
    <property type="entry name" value="L-asparaginase_N_sf"/>
</dbReference>
<feature type="domain" description="L-asparaginase N-terminal" evidence="10">
    <location>
        <begin position="21"/>
        <end position="211"/>
    </location>
</feature>
<dbReference type="Pfam" id="PF17763">
    <property type="entry name" value="Asparaginase_C"/>
    <property type="match status" value="1"/>
</dbReference>
<dbReference type="SMR" id="F8KRV9"/>
<evidence type="ECO:0000256" key="7">
    <source>
        <dbReference type="PROSITE-ProRule" id="PRU10099"/>
    </source>
</evidence>
<evidence type="ECO:0000313" key="12">
    <source>
        <dbReference type="EMBL" id="CCB79506.1"/>
    </source>
</evidence>
<accession>F8KRV9</accession>
<reference evidence="12 13" key="1">
    <citation type="journal article" date="2011" name="J. Bacteriol.">
        <title>Genome sequence of Helicobacter bizzozeronii strain CIII-1, an isolate from human gastric mucosa.</title>
        <authorList>
            <person name="Schott T."/>
            <person name="Rossi M."/>
            <person name="Hanninen M.L."/>
        </authorList>
    </citation>
    <scope>NUCLEOTIDE SEQUENCE [LARGE SCALE GENOMIC DNA]</scope>
    <source>
        <strain evidence="12 13">CIII-1</strain>
    </source>
</reference>
<evidence type="ECO:0000256" key="2">
    <source>
        <dbReference type="ARBA" id="ARBA00022801"/>
    </source>
</evidence>
<dbReference type="InterPro" id="IPR036152">
    <property type="entry name" value="Asp/glu_Ase-like_sf"/>
</dbReference>
<dbReference type="CDD" id="cd08964">
    <property type="entry name" value="L-asparaginase_II"/>
    <property type="match status" value="1"/>
</dbReference>
<organism evidence="12 13">
    <name type="scientific">Helicobacter bizzozeronii (strain CIII-1)</name>
    <dbReference type="NCBI Taxonomy" id="1002804"/>
    <lineage>
        <taxon>Bacteria</taxon>
        <taxon>Pseudomonadati</taxon>
        <taxon>Campylobacterota</taxon>
        <taxon>Epsilonproteobacteria</taxon>
        <taxon>Campylobacterales</taxon>
        <taxon>Helicobacteraceae</taxon>
        <taxon>Helicobacter</taxon>
    </lineage>
</organism>
<dbReference type="Proteomes" id="UP000008387">
    <property type="component" value="Chromosome"/>
</dbReference>
<feature type="active site" evidence="8">
    <location>
        <position position="108"/>
    </location>
</feature>
<dbReference type="STRING" id="1002804.HBZC1_05200"/>
<feature type="binding site" evidence="6">
    <location>
        <begin position="108"/>
        <end position="109"/>
    </location>
    <ligand>
        <name>substrate</name>
    </ligand>
</feature>
<evidence type="ECO:0000256" key="5">
    <source>
        <dbReference type="PIRSR" id="PIRSR001220-1"/>
    </source>
</evidence>
<evidence type="ECO:0000259" key="11">
    <source>
        <dbReference type="Pfam" id="PF17763"/>
    </source>
</evidence>
<dbReference type="Pfam" id="PF00710">
    <property type="entry name" value="Asparaginase"/>
    <property type="match status" value="1"/>
</dbReference>
<evidence type="ECO:0000256" key="8">
    <source>
        <dbReference type="PROSITE-ProRule" id="PRU10100"/>
    </source>
</evidence>
<sequence>MWRIWLVWVFLAGSLVAKPTIYLLATGGTIAGSSKSALSGAYKPGQLGVEALIEAIPQLKNQVHLKGEQVSNIGSQEMDNATWLKLARRVSALLKRSDVDGIVITHGTDTLEESAYFLDLLIKSNKPIVLVGAMRNASSLSADGPLNLYNAIHVAMSPQARGKGVLVVMDDAIHAAREASKMNTTRTDAFQSPNTGKIGMVLYGQVHFYMQSLRRHTLQSAFDIDKIQSLPRVDILYAHPNDHPDLVQDLIQHGSKGIIYAGMGNGNLYPSVLKALSLAVQKGVVVVRSSRVPSGMISVPGEVDDAKYGFLSGDDLNAPKARVLLMLALSQTHDPKKIQEYFFTH</sequence>